<gene>
    <name evidence="9" type="primary">mreD</name>
    <name evidence="9" type="ORF">C4K68_23790</name>
</gene>
<keyword evidence="3" id="KW-1003">Cell membrane</keyword>
<evidence type="ECO:0000256" key="5">
    <source>
        <dbReference type="ARBA" id="ARBA00022960"/>
    </source>
</evidence>
<keyword evidence="4 8" id="KW-0812">Transmembrane</keyword>
<reference evidence="9 10" key="1">
    <citation type="submission" date="2018-02" db="EMBL/GenBank/DDBJ databases">
        <title>novel marine gammaproteobacteria from coastal saline agro ecosystem.</title>
        <authorList>
            <person name="Krishnan R."/>
            <person name="Ramesh Kumar N."/>
        </authorList>
    </citation>
    <scope>NUCLEOTIDE SEQUENCE [LARGE SCALE GENOMIC DNA]</scope>
    <source>
        <strain evidence="9 10">228</strain>
    </source>
</reference>
<feature type="transmembrane region" description="Helical" evidence="8">
    <location>
        <begin position="73"/>
        <end position="91"/>
    </location>
</feature>
<evidence type="ECO:0000256" key="3">
    <source>
        <dbReference type="ARBA" id="ARBA00022475"/>
    </source>
</evidence>
<sequence length="160" mass="18283">MRQGPKGGWLILLSLLLAFMLSAIPLPEMLQWGRPEWVAMALIYWVMALPERVGVKTAWICGLLLDLLQSSPLGANAIGLTVVAYLTTLLHQRLRNFPLIQQSFVVLMLIGILQMVRHWLQQWQGGAAESLIFMLPSLISALLWPWWFVVHRDLRRIFVS</sequence>
<comment type="subcellular location">
    <subcellularLocation>
        <location evidence="1">Cell membrane</location>
        <topology evidence="1">Multi-pass membrane protein</topology>
    </subcellularLocation>
</comment>
<organism evidence="9 10">
    <name type="scientific">Proteobacteria bacterium 228</name>
    <dbReference type="NCBI Taxonomy" id="2083153"/>
    <lineage>
        <taxon>Bacteria</taxon>
        <taxon>Pseudomonadati</taxon>
        <taxon>Pseudomonadota</taxon>
    </lineage>
</organism>
<keyword evidence="6 8" id="KW-1133">Transmembrane helix</keyword>
<dbReference type="OrthoDB" id="6647425at2"/>
<evidence type="ECO:0000313" key="9">
    <source>
        <dbReference type="EMBL" id="PPC74754.1"/>
    </source>
</evidence>
<evidence type="ECO:0000256" key="1">
    <source>
        <dbReference type="ARBA" id="ARBA00004651"/>
    </source>
</evidence>
<dbReference type="InterPro" id="IPR026034">
    <property type="entry name" value="MreD_proteobac"/>
</dbReference>
<dbReference type="EMBL" id="PRLP01000127">
    <property type="protein sequence ID" value="PPC74754.1"/>
    <property type="molecule type" value="Genomic_DNA"/>
</dbReference>
<evidence type="ECO:0000256" key="7">
    <source>
        <dbReference type="ARBA" id="ARBA00023136"/>
    </source>
</evidence>
<dbReference type="AlphaFoldDB" id="A0A2S5KIV4"/>
<comment type="caution">
    <text evidence="9">The sequence shown here is derived from an EMBL/GenBank/DDBJ whole genome shotgun (WGS) entry which is preliminary data.</text>
</comment>
<dbReference type="InterPro" id="IPR007227">
    <property type="entry name" value="Cell_shape_determining_MreD"/>
</dbReference>
<name>A0A2S5KIV4_9PROT</name>
<keyword evidence="7 8" id="KW-0472">Membrane</keyword>
<dbReference type="PIRSF" id="PIRSF018472">
    <property type="entry name" value="MreD_proteobac"/>
    <property type="match status" value="1"/>
</dbReference>
<feature type="transmembrane region" description="Helical" evidence="8">
    <location>
        <begin position="132"/>
        <end position="150"/>
    </location>
</feature>
<evidence type="ECO:0000256" key="6">
    <source>
        <dbReference type="ARBA" id="ARBA00022989"/>
    </source>
</evidence>
<dbReference type="GO" id="GO:0005886">
    <property type="term" value="C:plasma membrane"/>
    <property type="evidence" value="ECO:0007669"/>
    <property type="project" value="UniProtKB-SubCell"/>
</dbReference>
<dbReference type="GO" id="GO:0008360">
    <property type="term" value="P:regulation of cell shape"/>
    <property type="evidence" value="ECO:0007669"/>
    <property type="project" value="UniProtKB-KW"/>
</dbReference>
<accession>A0A2S5KIV4</accession>
<protein>
    <submittedName>
        <fullName evidence="9">Rod shape-determining protein MreD</fullName>
    </submittedName>
</protein>
<keyword evidence="5" id="KW-0133">Cell shape</keyword>
<dbReference type="PANTHER" id="PTHR37484:SF1">
    <property type="entry name" value="ROD SHAPE-DETERMINING PROTEIN MRED"/>
    <property type="match status" value="1"/>
</dbReference>
<dbReference type="Proteomes" id="UP000238196">
    <property type="component" value="Unassembled WGS sequence"/>
</dbReference>
<dbReference type="NCBIfam" id="TIGR03426">
    <property type="entry name" value="shape_MreD"/>
    <property type="match status" value="1"/>
</dbReference>
<proteinExistence type="inferred from homology"/>
<comment type="similarity">
    <text evidence="2">Belongs to the MreD family.</text>
</comment>
<dbReference type="Pfam" id="PF04093">
    <property type="entry name" value="MreD"/>
    <property type="match status" value="1"/>
</dbReference>
<evidence type="ECO:0000313" key="10">
    <source>
        <dbReference type="Proteomes" id="UP000238196"/>
    </source>
</evidence>
<feature type="transmembrane region" description="Helical" evidence="8">
    <location>
        <begin position="103"/>
        <end position="120"/>
    </location>
</feature>
<evidence type="ECO:0000256" key="8">
    <source>
        <dbReference type="SAM" id="Phobius"/>
    </source>
</evidence>
<evidence type="ECO:0000256" key="2">
    <source>
        <dbReference type="ARBA" id="ARBA00007776"/>
    </source>
</evidence>
<dbReference type="PANTHER" id="PTHR37484">
    <property type="entry name" value="ROD SHAPE-DETERMINING PROTEIN MRED"/>
    <property type="match status" value="1"/>
</dbReference>
<evidence type="ECO:0000256" key="4">
    <source>
        <dbReference type="ARBA" id="ARBA00022692"/>
    </source>
</evidence>